<feature type="transmembrane region" description="Helical" evidence="10">
    <location>
        <begin position="387"/>
        <end position="409"/>
    </location>
</feature>
<dbReference type="GO" id="GO:0140359">
    <property type="term" value="F:ABC-type transporter activity"/>
    <property type="evidence" value="ECO:0007669"/>
    <property type="project" value="InterPro"/>
</dbReference>
<dbReference type="Pfam" id="PF01061">
    <property type="entry name" value="ABC2_membrane"/>
    <property type="match status" value="4"/>
</dbReference>
<keyword evidence="5" id="KW-0677">Repeat</keyword>
<feature type="transmembrane region" description="Helical" evidence="10">
    <location>
        <begin position="2032"/>
        <end position="2052"/>
    </location>
</feature>
<feature type="transmembrane region" description="Helical" evidence="10">
    <location>
        <begin position="1307"/>
        <end position="1326"/>
    </location>
</feature>
<feature type="transmembrane region" description="Helical" evidence="10">
    <location>
        <begin position="2166"/>
        <end position="2189"/>
    </location>
</feature>
<keyword evidence="9 10" id="KW-0472">Membrane</keyword>
<gene>
    <name evidence="12" type="ORF">OLC1_LOCUS5616</name>
</gene>
<feature type="transmembrane region" description="Helical" evidence="10">
    <location>
        <begin position="2120"/>
        <end position="2139"/>
    </location>
</feature>
<reference evidence="12" key="1">
    <citation type="submission" date="2023-03" db="EMBL/GenBank/DDBJ databases">
        <authorList>
            <person name="Julca I."/>
        </authorList>
    </citation>
    <scope>NUCLEOTIDE SEQUENCE</scope>
</reference>
<feature type="domain" description="ABC transporter" evidence="11">
    <location>
        <begin position="1600"/>
        <end position="1852"/>
    </location>
</feature>
<keyword evidence="7" id="KW-0067">ATP-binding</keyword>
<keyword evidence="3" id="KW-0813">Transport</keyword>
<dbReference type="Pfam" id="PF00005">
    <property type="entry name" value="ABC_tran"/>
    <property type="match status" value="2"/>
</dbReference>
<dbReference type="SUPFAM" id="SSF52540">
    <property type="entry name" value="P-loop containing nucleoside triphosphate hydrolases"/>
    <property type="match status" value="4"/>
</dbReference>
<evidence type="ECO:0000256" key="2">
    <source>
        <dbReference type="ARBA" id="ARBA00006012"/>
    </source>
</evidence>
<evidence type="ECO:0000259" key="11">
    <source>
        <dbReference type="PROSITE" id="PS50893"/>
    </source>
</evidence>
<dbReference type="InterPro" id="IPR043926">
    <property type="entry name" value="ABCG_dom"/>
</dbReference>
<evidence type="ECO:0000256" key="10">
    <source>
        <dbReference type="SAM" id="Phobius"/>
    </source>
</evidence>
<keyword evidence="13" id="KW-1185">Reference proteome</keyword>
<evidence type="ECO:0000256" key="8">
    <source>
        <dbReference type="ARBA" id="ARBA00022989"/>
    </source>
</evidence>
<comment type="similarity">
    <text evidence="2">Belongs to the ABC transporter superfamily. ABCG family. PDR (TC 3.A.1.205) subfamily.</text>
</comment>
<feature type="transmembrane region" description="Helical" evidence="10">
    <location>
        <begin position="303"/>
        <end position="326"/>
    </location>
</feature>
<organism evidence="12 13">
    <name type="scientific">Oldenlandia corymbosa var. corymbosa</name>
    <dbReference type="NCBI Taxonomy" id="529605"/>
    <lineage>
        <taxon>Eukaryota</taxon>
        <taxon>Viridiplantae</taxon>
        <taxon>Streptophyta</taxon>
        <taxon>Embryophyta</taxon>
        <taxon>Tracheophyta</taxon>
        <taxon>Spermatophyta</taxon>
        <taxon>Magnoliopsida</taxon>
        <taxon>eudicotyledons</taxon>
        <taxon>Gunneridae</taxon>
        <taxon>Pentapetalae</taxon>
        <taxon>asterids</taxon>
        <taxon>lamiids</taxon>
        <taxon>Gentianales</taxon>
        <taxon>Rubiaceae</taxon>
        <taxon>Rubioideae</taxon>
        <taxon>Spermacoceae</taxon>
        <taxon>Hedyotis-Oldenlandia complex</taxon>
        <taxon>Oldenlandia</taxon>
    </lineage>
</organism>
<feature type="transmembrane region" description="Helical" evidence="10">
    <location>
        <begin position="2089"/>
        <end position="2108"/>
    </location>
</feature>
<dbReference type="PANTHER" id="PTHR48040">
    <property type="entry name" value="PLEIOTROPIC DRUG RESISTANCE PROTEIN 1-LIKE ISOFORM X1"/>
    <property type="match status" value="1"/>
</dbReference>
<keyword evidence="4 10" id="KW-0812">Transmembrane</keyword>
<feature type="transmembrane region" description="Helical" evidence="10">
    <location>
        <begin position="1419"/>
        <end position="1439"/>
    </location>
</feature>
<dbReference type="CDD" id="cd03232">
    <property type="entry name" value="ABCG_PDR_domain2"/>
    <property type="match status" value="2"/>
</dbReference>
<dbReference type="Pfam" id="PF08370">
    <property type="entry name" value="PDR_assoc"/>
    <property type="match status" value="2"/>
</dbReference>
<feature type="transmembrane region" description="Helical" evidence="10">
    <location>
        <begin position="421"/>
        <end position="440"/>
    </location>
</feature>
<feature type="transmembrane region" description="Helical" evidence="10">
    <location>
        <begin position="1277"/>
        <end position="1295"/>
    </location>
</feature>
<feature type="domain" description="ABC transporter" evidence="11">
    <location>
        <begin position="614"/>
        <end position="866"/>
    </location>
</feature>
<evidence type="ECO:0000256" key="9">
    <source>
        <dbReference type="ARBA" id="ARBA00023136"/>
    </source>
</evidence>
<dbReference type="PANTHER" id="PTHR48040:SF45">
    <property type="entry name" value="PLEIOTROPIC DRUG RESISTANCE PROTEIN 1-LIKE"/>
    <property type="match status" value="1"/>
</dbReference>
<evidence type="ECO:0000313" key="13">
    <source>
        <dbReference type="Proteomes" id="UP001161247"/>
    </source>
</evidence>
<accession>A0AAV1CG98</accession>
<feature type="transmembrane region" description="Helical" evidence="10">
    <location>
        <begin position="1976"/>
        <end position="1992"/>
    </location>
</feature>
<feature type="transmembrane region" description="Helical" evidence="10">
    <location>
        <begin position="530"/>
        <end position="556"/>
    </location>
</feature>
<evidence type="ECO:0000256" key="6">
    <source>
        <dbReference type="ARBA" id="ARBA00022741"/>
    </source>
</evidence>
<feature type="transmembrane region" description="Helical" evidence="10">
    <location>
        <begin position="1501"/>
        <end position="1527"/>
    </location>
</feature>
<dbReference type="InterPro" id="IPR034003">
    <property type="entry name" value="ABCG_PDR_2"/>
</dbReference>
<dbReference type="InterPro" id="IPR013581">
    <property type="entry name" value="PDR_assoc"/>
</dbReference>
<dbReference type="GO" id="GO:2000032">
    <property type="term" value="P:regulation of secondary shoot formation"/>
    <property type="evidence" value="ECO:0007669"/>
    <property type="project" value="UniProtKB-ARBA"/>
</dbReference>
<comment type="subcellular location">
    <subcellularLocation>
        <location evidence="1">Membrane</location>
        <topology evidence="1">Multi-pass membrane protein</topology>
    </subcellularLocation>
</comment>
<feature type="transmembrane region" description="Helical" evidence="10">
    <location>
        <begin position="2059"/>
        <end position="2083"/>
    </location>
</feature>
<dbReference type="InterPro" id="IPR027417">
    <property type="entry name" value="P-loop_NTPase"/>
</dbReference>
<feature type="transmembrane region" description="Helical" evidence="10">
    <location>
        <begin position="1393"/>
        <end position="1413"/>
    </location>
</feature>
<dbReference type="GO" id="GO:0005524">
    <property type="term" value="F:ATP binding"/>
    <property type="evidence" value="ECO:0007669"/>
    <property type="project" value="UniProtKB-KW"/>
</dbReference>
<dbReference type="Pfam" id="PF19055">
    <property type="entry name" value="ABC2_membrane_7"/>
    <property type="match status" value="3"/>
</dbReference>
<evidence type="ECO:0000313" key="12">
    <source>
        <dbReference type="EMBL" id="CAI9094456.1"/>
    </source>
</evidence>
<sequence length="2197" mass="247938">MNEFVPQRSSAYISQNDLHLGELTVRETLAFSARCQGVGARHDLLMELTRREKEAKIMPDPDLDTFMKALGVSGQEINGMTDYIIKILGLDVCADTMVGDAMIRGVSGGQKKRVTTGEMMVGAARVFLMDEISTGLDSSTTFNIVKSILHSIHILRGTAVISLLQPAPETYELFDDIILLSEGHIVYQGPRENVLEFFESMGFKCPERKGVADFLQEVTSQKDQEQYWANRDKPYSFIPAGRFSEVFQSFHVGKQIGAELAVPFDKSKSHPAALTTEKYGVSKKELLKACFSREFLLMKRNSFVYVFGLIKIIFMALITMTVFLRTKMHKNTSNDGQIFMGALFFTTVMIMFNGFSELALTILRLPIYYKQRDLLFFPAWAYAIPTWILRIPITLLETGIWVAMTYYVIGYDSNAGRFFRQYLVLIFISQMASALFRLMASLGRNMVIANTFGSFALVGLLALGGFVLSHDNIKKWWIWGYWISPMMYAQNAISVNEFLGHSWRHIIPEAARPLGALVLRSRGIFVEARWYWIGAAALIGYILVFNFFYILALTYLKPLEKTQAVISEETLEERISSKNVNASSRSMSSRVSTADEDELNKKKEMVLPFEPFAITFEDIRYAVDMPQEMKAEGLKEDRLELLKGVSGSFRPGVLTALMGVSGAGKTTLMDVLAGRKTGGYIEGTITISGYPKKQETFARIAGYCEQNDIHTPHVTVYESLKYSAWLRLPAELDAATRERFVEEVMELVELKQLREALVGLPGVNGLSTEQRKRLTIAVELVANPSIIFMDEPTSGLDARAAAIVMRTVRKTVDTGRTVVCTIHQPSIDIFDAFDELVLLKRGGEEIYVGPLGHHCNELIQYFEGIRGVAKIRDGYNPATWMLEVSSVSQEASLGVSFPEIYKNSDLYRRNKALIKELSTPAPGSKELHFQTRYSQPFLVQFIACLWKQHLSYWRNPHYTAVRLLFTTVIALMFGTIFWKLGSKRERLQDLLNAMGSMYSAVLFMGIQNAQSVQPVIAIERTVFYRERAAGMYAPLAYAFGQSLALQGQKSHAATDYVLKILGLDICADTLVGDAMIRGISGGQRKRVTTGEMLVGPSRALFMDEISTGLDSSTTFQIVNAMKQINHILQGTTVISLLQPPPETYDLFDDIILLSDGQIVYQGPRDNVLEFFESMGFKCPERKGVADFLQEVILNQEQYWFCRDEPYKFVSTREFSEAFQSFHVGRKLSDELSVPFDKSKGHPSALTTKKYGIGKMELLKACASRELLLMKRNSTVHIFRLAQLIFMAVIVMTMFLRTEMHKGTVTDGGIYMGVLYFSTVSLMFSGMSEMALSILKLPVFYKQRDLLFYPAWAYGLPTWILKIPITLIEVPIWVCLTYYVVGFDPEVGRFFRQVLLLICIHQMASGLFRLMAALGRDMTITNTFGSFALLAVLVLGGFILSRDDIKAWWIWGYWISPLMYGQNAIAVNEFLGKSWRHVPTGATEPLGVVVLRSRGIFPEARWYWIGVGALLGFMLLFNLLNVLALTYLKALGKNEAVLSEEMLKDENAGKDRELDILTSTEGKDDRKTISSKSVSLEIGIGAQSNSNRKKGMVLPFEPLCMTYEDLKYAVDMPKEMKAHGIPEDRLELLKGVSGAFRPGVLTALMGVSGAGKTTLMDVLAGRKTGGYIEGTITISGYPKKQETFARIAGYCEQFDIHSPHVTVCESLQYSAWLRLPPEVDAKSRKMFIDEIMELVELTPLREALVGLPGINGLSTEQRKRLTIAVELVANPSIIFMDEPTSGLDARAAAIVMRTVRNTVDTGRTVVCTIHQPSFDIFDAFDELVLLKRGGEEIYVGPLGGHSSQLIDYFQGIPGVSKIKDGYNPATWMLEVTSVAQEAALGIDFAEFYKTSDLYRKNKALIEELSVPAPDSKELHFATRYSQSFYIQFLACLWKQHWSYWRNPRYSAVRLFYATFIALMFGTIFWDLGSKRRKQQDLFNAMGSMYAAVLFLGVQNSTTIQPVVAIERTVFYREKAAGMYSALPYAFAQIAIELPYIFIQAVSYGIIVYAMIGFEWTAAKFCWYLFFMYMTLLYYTFYGMMAVAITPDPNIASISSSAFYAIWSLFSGFVVPRTRIPIWWRWYYYICPVSWTLYGLVTSQFGDVKEELETQETVEHFLMSYFGFRHEFLGYVALIITGFALLFGFIFAFSIRQFNYQKR</sequence>
<dbReference type="InterPro" id="IPR003593">
    <property type="entry name" value="AAA+_ATPase"/>
</dbReference>
<feature type="transmembrane region" description="Helical" evidence="10">
    <location>
        <begin position="446"/>
        <end position="468"/>
    </location>
</feature>
<dbReference type="InterPro" id="IPR013525">
    <property type="entry name" value="ABC2_TM"/>
</dbReference>
<dbReference type="PROSITE" id="PS50893">
    <property type="entry name" value="ABC_TRANSPORTER_2"/>
    <property type="match status" value="3"/>
</dbReference>
<dbReference type="EMBL" id="OX459119">
    <property type="protein sequence ID" value="CAI9094456.1"/>
    <property type="molecule type" value="Genomic_DNA"/>
</dbReference>
<dbReference type="FunFam" id="3.40.50.300:FF:000179">
    <property type="entry name" value="ABC transporter G family member 34"/>
    <property type="match status" value="2"/>
</dbReference>
<evidence type="ECO:0000256" key="3">
    <source>
        <dbReference type="ARBA" id="ARBA00022448"/>
    </source>
</evidence>
<feature type="transmembrane region" description="Helical" evidence="10">
    <location>
        <begin position="338"/>
        <end position="367"/>
    </location>
</feature>
<name>A0AAV1CG98_OLDCO</name>
<evidence type="ECO:0000256" key="4">
    <source>
        <dbReference type="ARBA" id="ARBA00022692"/>
    </source>
</evidence>
<evidence type="ECO:0000256" key="1">
    <source>
        <dbReference type="ARBA" id="ARBA00004141"/>
    </source>
</evidence>
<dbReference type="FunFam" id="3.40.50.300:FF:000059">
    <property type="entry name" value="ABC transporter G family member 40"/>
    <property type="match status" value="2"/>
</dbReference>
<dbReference type="Proteomes" id="UP001161247">
    <property type="component" value="Chromosome 2"/>
</dbReference>
<feature type="transmembrane region" description="Helical" evidence="10">
    <location>
        <begin position="1358"/>
        <end position="1381"/>
    </location>
</feature>
<evidence type="ECO:0000256" key="7">
    <source>
        <dbReference type="ARBA" id="ARBA00022840"/>
    </source>
</evidence>
<dbReference type="Gene3D" id="3.40.50.300">
    <property type="entry name" value="P-loop containing nucleotide triphosphate hydrolases"/>
    <property type="match status" value="4"/>
</dbReference>
<dbReference type="GO" id="GO:0016887">
    <property type="term" value="F:ATP hydrolysis activity"/>
    <property type="evidence" value="ECO:0007669"/>
    <property type="project" value="InterPro"/>
</dbReference>
<dbReference type="GO" id="GO:0005886">
    <property type="term" value="C:plasma membrane"/>
    <property type="evidence" value="ECO:0007669"/>
    <property type="project" value="UniProtKB-ARBA"/>
</dbReference>
<dbReference type="SMART" id="SM00382">
    <property type="entry name" value="AAA"/>
    <property type="match status" value="2"/>
</dbReference>
<evidence type="ECO:0000256" key="5">
    <source>
        <dbReference type="ARBA" id="ARBA00022737"/>
    </source>
</evidence>
<dbReference type="GO" id="GO:0009914">
    <property type="term" value="P:hormone transport"/>
    <property type="evidence" value="ECO:0007669"/>
    <property type="project" value="UniProtKB-ARBA"/>
</dbReference>
<keyword evidence="8 10" id="KW-1133">Transmembrane helix</keyword>
<feature type="transmembrane region" description="Helical" evidence="10">
    <location>
        <begin position="1946"/>
        <end position="1964"/>
    </location>
</feature>
<feature type="domain" description="ABC transporter" evidence="11">
    <location>
        <begin position="945"/>
        <end position="1180"/>
    </location>
</feature>
<protein>
    <submittedName>
        <fullName evidence="12">OLC1v1030201C1</fullName>
    </submittedName>
</protein>
<dbReference type="InterPro" id="IPR003439">
    <property type="entry name" value="ABC_transporter-like_ATP-bd"/>
</dbReference>
<proteinExistence type="inferred from homology"/>
<keyword evidence="6" id="KW-0547">Nucleotide-binding</keyword>